<sequence length="359" mass="40089">MKGAGLIAAAGRSRRMEGFKPLLEINGFPMIAMTVQSMENAGIRDITVVVGYRGEEVRRALKALEVKIVENPFWQDTDMLASVKLGLEAVDRRQGVFFLPGDIPLTSPGTFQKLREGILAAEPETEALIPASGGKTFHPPFLFPAGCQKALDYQGSRGLQGAFGAMKTKTVETADAGAQMDADDQKDLAHIRDYARKYRGISPQLCEKLYDEVNLPAHIRAHCMAVGDLAAWMARRLTEAGAFLDIELCRSGGCLHDLLRLEPFHEKAVRKFLEEKGYLALAAVTGAHRGFEQEPDTLCREDVLVCLADKLIMENRRVSLEERYRKALEKKEVKKRILQDIEICRRLIKEFEVMTGERL</sequence>
<dbReference type="InterPro" id="IPR029044">
    <property type="entry name" value="Nucleotide-diphossugar_trans"/>
</dbReference>
<reference evidence="2" key="1">
    <citation type="journal article" date="2021" name="PeerJ">
        <title>Extensive microbial diversity within the chicken gut microbiome revealed by metagenomics and culture.</title>
        <authorList>
            <person name="Gilroy R."/>
            <person name="Ravi A."/>
            <person name="Getino M."/>
            <person name="Pursley I."/>
            <person name="Horton D.L."/>
            <person name="Alikhan N.F."/>
            <person name="Baker D."/>
            <person name="Gharbi K."/>
            <person name="Hall N."/>
            <person name="Watson M."/>
            <person name="Adriaenssens E.M."/>
            <person name="Foster-Nyarko E."/>
            <person name="Jarju S."/>
            <person name="Secka A."/>
            <person name="Antonio M."/>
            <person name="Oren A."/>
            <person name="Chaudhuri R.R."/>
            <person name="La Ragione R."/>
            <person name="Hildebrand F."/>
            <person name="Pallen M.J."/>
        </authorList>
    </citation>
    <scope>NUCLEOTIDE SEQUENCE</scope>
    <source>
        <strain evidence="2">ChiHjej12B11-1927</strain>
    </source>
</reference>
<organism evidence="2 3">
    <name type="scientific">Candidatus Blautia pullistercoris</name>
    <dbReference type="NCBI Taxonomy" id="2838499"/>
    <lineage>
        <taxon>Bacteria</taxon>
        <taxon>Bacillati</taxon>
        <taxon>Bacillota</taxon>
        <taxon>Clostridia</taxon>
        <taxon>Lachnospirales</taxon>
        <taxon>Lachnospiraceae</taxon>
        <taxon>Blautia</taxon>
    </lineage>
</organism>
<dbReference type="AlphaFoldDB" id="A0A9D2ANK8"/>
<dbReference type="SMART" id="SM00471">
    <property type="entry name" value="HDc"/>
    <property type="match status" value="1"/>
</dbReference>
<dbReference type="InterPro" id="IPR006674">
    <property type="entry name" value="HD_domain"/>
</dbReference>
<dbReference type="SUPFAM" id="SSF53448">
    <property type="entry name" value="Nucleotide-diphospho-sugar transferases"/>
    <property type="match status" value="1"/>
</dbReference>
<comment type="caution">
    <text evidence="2">The sequence shown here is derived from an EMBL/GenBank/DDBJ whole genome shotgun (WGS) entry which is preliminary data.</text>
</comment>
<accession>A0A9D2ANK8</accession>
<protein>
    <submittedName>
        <fullName evidence="2">NTP transferase domain-containing protein</fullName>
    </submittedName>
</protein>
<reference evidence="2" key="2">
    <citation type="submission" date="2021-04" db="EMBL/GenBank/DDBJ databases">
        <authorList>
            <person name="Gilroy R."/>
        </authorList>
    </citation>
    <scope>NUCLEOTIDE SEQUENCE</scope>
    <source>
        <strain evidence="2">ChiHjej12B11-1927</strain>
    </source>
</reference>
<dbReference type="PANTHER" id="PTHR43777">
    <property type="entry name" value="MOLYBDENUM COFACTOR CYTIDYLYLTRANSFERASE"/>
    <property type="match status" value="1"/>
</dbReference>
<evidence type="ECO:0000313" key="3">
    <source>
        <dbReference type="Proteomes" id="UP000824230"/>
    </source>
</evidence>
<dbReference type="Pfam" id="PF01966">
    <property type="entry name" value="HD"/>
    <property type="match status" value="1"/>
</dbReference>
<dbReference type="InterPro" id="IPR025877">
    <property type="entry name" value="MobA-like_NTP_Trfase"/>
</dbReference>
<keyword evidence="2" id="KW-0808">Transferase</keyword>
<dbReference type="SUPFAM" id="SSF109604">
    <property type="entry name" value="HD-domain/PDEase-like"/>
    <property type="match status" value="1"/>
</dbReference>
<dbReference type="InterPro" id="IPR003607">
    <property type="entry name" value="HD/PDEase_dom"/>
</dbReference>
<evidence type="ECO:0000313" key="2">
    <source>
        <dbReference type="EMBL" id="HIX38779.1"/>
    </source>
</evidence>
<evidence type="ECO:0000259" key="1">
    <source>
        <dbReference type="SMART" id="SM00471"/>
    </source>
</evidence>
<name>A0A9D2ANK8_9FIRM</name>
<dbReference type="CDD" id="cd04182">
    <property type="entry name" value="GT_2_like_f"/>
    <property type="match status" value="1"/>
</dbReference>
<dbReference type="Gene3D" id="3.90.550.10">
    <property type="entry name" value="Spore Coat Polysaccharide Biosynthesis Protein SpsA, Chain A"/>
    <property type="match status" value="1"/>
</dbReference>
<dbReference type="Pfam" id="PF12804">
    <property type="entry name" value="NTP_transf_3"/>
    <property type="match status" value="1"/>
</dbReference>
<dbReference type="Proteomes" id="UP000824230">
    <property type="component" value="Unassembled WGS sequence"/>
</dbReference>
<gene>
    <name evidence="2" type="ORF">H9738_13080</name>
</gene>
<proteinExistence type="predicted"/>
<dbReference type="PANTHER" id="PTHR43777:SF1">
    <property type="entry name" value="MOLYBDENUM COFACTOR CYTIDYLYLTRANSFERASE"/>
    <property type="match status" value="1"/>
</dbReference>
<feature type="domain" description="HD/PDEase" evidence="1">
    <location>
        <begin position="215"/>
        <end position="323"/>
    </location>
</feature>
<dbReference type="Gene3D" id="1.10.3210.10">
    <property type="entry name" value="Hypothetical protein af1432"/>
    <property type="match status" value="1"/>
</dbReference>
<dbReference type="GO" id="GO:0016779">
    <property type="term" value="F:nucleotidyltransferase activity"/>
    <property type="evidence" value="ECO:0007669"/>
    <property type="project" value="UniProtKB-ARBA"/>
</dbReference>
<dbReference type="EMBL" id="DXFG01000299">
    <property type="protein sequence ID" value="HIX38779.1"/>
    <property type="molecule type" value="Genomic_DNA"/>
</dbReference>